<dbReference type="Gene3D" id="3.40.50.300">
    <property type="entry name" value="P-loop containing nucleotide triphosphate hydrolases"/>
    <property type="match status" value="2"/>
</dbReference>
<feature type="coiled-coil region" evidence="1">
    <location>
        <begin position="378"/>
        <end position="412"/>
    </location>
</feature>
<accession>A0A8J6NAE9</accession>
<feature type="coiled-coil region" evidence="1">
    <location>
        <begin position="721"/>
        <end position="769"/>
    </location>
</feature>
<dbReference type="InterPro" id="IPR027417">
    <property type="entry name" value="P-loop_NTPase"/>
</dbReference>
<dbReference type="InterPro" id="IPR038734">
    <property type="entry name" value="YhaN_AAA"/>
</dbReference>
<gene>
    <name evidence="3" type="ORF">H8E41_05280</name>
</gene>
<sequence length="1168" mass="132258">MKINTLELKAFGPFTDKILDFQSPDPGLHIIFGANEAGKSSSLRGLKALLYGFPERTTDNFLHPNDQLMVGGTLHGNDDRELAFLRRKKRKADILDLQGNPMDSGVLMPFLHSIDTAVFDSLYGIDHGVLVQGGEDILAQKGEVGQALFAAGAGLSSLRKILSSLDAESDALFKTRGSKQQINLALNEYKNLQKQIREATLSGRQWQEHHNALQRATEELTDVENIRRQKESLIRHLKRIHQALPLLALRKKHHAQLAEIGDTPVLPPDFSGRRRDIEKAQHSFLQQHSEASSRLTLLRERQLTISLNQPILDQAESIEELYQRLGSYRKAMEDRPKLEGMRIVCRTEAADLLHRVRPDLSLDKVETMRPAAGKKTLLQGLSRRYESLQQKNSQAEKQFQETENELQTVNTLLDKTSPPGNAANLLQAVKLARKAGEIDEYLEGIKSLLQEAQQRFSDNVQRLGLWAGTIEEIASLRVPLAETVSRFTDLFRSLDEKKRDLSRGKNQAREKLQQVQQQIHNFQYDREVPTEAELNQTREERDRGWSLIRRNWLDGEDISTESAHFNAALSLPDAYEKTVQEADTTADRLRREADRVHTFAALKSEEKTLLASLNEFNKQESLLKEDTGTHMQEWHATWSPSSIVPLSPQEMHAWLGNFDTLRFHAGEIKKIQRDLTAKEKQRQILRHSLVIELKAMGEDISSAHEDLAPLLIQSEVVIDTIARQRDQYQKLEDKKNSLDKELKRAQTEKKEAEQELLQWQKQWQEAIQHLGLQEGRISPDEASDILETLQHCFDKMKDADVLHKRIEGIDKDASGFSREVDALLSLIAPDLKNQPPAQAVIQLQSLLTQNREEKVLYTRQLEEIITTEEELRKTATRLKGLSEQLAPLLLSAGCTTPEELDEAERKSKEWLDLSGRLKDVEENLSIIAEGLSLEELEVQAADINPDTLPGEIDTLSREIEHALNPEIKRLSQIIGEENKELEQMDGSATAAEAAESAQSTLARIRRLADRYVRVRLAAIILHQEIERYRAENQDPVVAIASRLFGQLTLGSFAGLRTDVDDQGTPILTGERVDGGRVSVEKMSSGTRDQLYLALRLAALEWRIHSSEPMPFIVDDILINFDDDRTRVTLKILADLAEKTQVILFTHHRQVIDAASEITGKGSVHIHEL</sequence>
<evidence type="ECO:0000313" key="3">
    <source>
        <dbReference type="EMBL" id="MBC8317296.1"/>
    </source>
</evidence>
<dbReference type="PANTHER" id="PTHR41259:SF1">
    <property type="entry name" value="DOUBLE-STRAND BREAK REPAIR RAD50 ATPASE, PUTATIVE-RELATED"/>
    <property type="match status" value="1"/>
</dbReference>
<evidence type="ECO:0000313" key="4">
    <source>
        <dbReference type="Proteomes" id="UP000614424"/>
    </source>
</evidence>
<feature type="domain" description="YhaN AAA" evidence="2">
    <location>
        <begin position="1"/>
        <end position="206"/>
    </location>
</feature>
<evidence type="ECO:0000259" key="2">
    <source>
        <dbReference type="Pfam" id="PF13514"/>
    </source>
</evidence>
<dbReference type="EMBL" id="JACNJZ010000080">
    <property type="protein sequence ID" value="MBC8317296.1"/>
    <property type="molecule type" value="Genomic_DNA"/>
</dbReference>
<comment type="caution">
    <text evidence="3">The sequence shown here is derived from an EMBL/GenBank/DDBJ whole genome shotgun (WGS) entry which is preliminary data.</text>
</comment>
<feature type="coiled-coil region" evidence="1">
    <location>
        <begin position="494"/>
        <end position="525"/>
    </location>
</feature>
<name>A0A8J6NAE9_9BACT</name>
<reference evidence="3 4" key="1">
    <citation type="submission" date="2020-08" db="EMBL/GenBank/DDBJ databases">
        <title>Bridging the membrane lipid divide: bacteria of the FCB group superphylum have the potential to synthesize archaeal ether lipids.</title>
        <authorList>
            <person name="Villanueva L."/>
            <person name="Von Meijenfeldt F.A.B."/>
            <person name="Westbye A.B."/>
            <person name="Yadav S."/>
            <person name="Hopmans E.C."/>
            <person name="Dutilh B.E."/>
            <person name="Sinninghe Damste J.S."/>
        </authorList>
    </citation>
    <scope>NUCLEOTIDE SEQUENCE [LARGE SCALE GENOMIC DNA]</scope>
    <source>
        <strain evidence="3">NIOZ-UU47</strain>
    </source>
</reference>
<proteinExistence type="predicted"/>
<dbReference type="AlphaFoldDB" id="A0A8J6NAE9"/>
<keyword evidence="1" id="KW-0175">Coiled coil</keyword>
<evidence type="ECO:0000256" key="1">
    <source>
        <dbReference type="SAM" id="Coils"/>
    </source>
</evidence>
<organism evidence="3 4">
    <name type="scientific">Candidatus Desulfobia pelagia</name>
    <dbReference type="NCBI Taxonomy" id="2841692"/>
    <lineage>
        <taxon>Bacteria</taxon>
        <taxon>Pseudomonadati</taxon>
        <taxon>Thermodesulfobacteriota</taxon>
        <taxon>Desulfobulbia</taxon>
        <taxon>Desulfobulbales</taxon>
        <taxon>Desulfobulbaceae</taxon>
        <taxon>Candidatus Desulfobia</taxon>
    </lineage>
</organism>
<dbReference type="Proteomes" id="UP000614424">
    <property type="component" value="Unassembled WGS sequence"/>
</dbReference>
<protein>
    <submittedName>
        <fullName evidence="3">AAA family ATPase</fullName>
    </submittedName>
</protein>
<dbReference type="Pfam" id="PF13514">
    <property type="entry name" value="AAA_27"/>
    <property type="match status" value="1"/>
</dbReference>
<dbReference type="SUPFAM" id="SSF52540">
    <property type="entry name" value="P-loop containing nucleoside triphosphate hydrolases"/>
    <property type="match status" value="1"/>
</dbReference>
<feature type="coiled-coil region" evidence="1">
    <location>
        <begin position="182"/>
        <end position="233"/>
    </location>
</feature>
<dbReference type="PANTHER" id="PTHR41259">
    <property type="entry name" value="DOUBLE-STRAND BREAK REPAIR RAD50 ATPASE, PUTATIVE-RELATED"/>
    <property type="match status" value="1"/>
</dbReference>